<feature type="region of interest" description="Disordered" evidence="1">
    <location>
        <begin position="243"/>
        <end position="263"/>
    </location>
</feature>
<feature type="compositionally biased region" description="Acidic residues" evidence="1">
    <location>
        <begin position="193"/>
        <end position="211"/>
    </location>
</feature>
<feature type="compositionally biased region" description="Low complexity" evidence="1">
    <location>
        <begin position="155"/>
        <end position="172"/>
    </location>
</feature>
<dbReference type="EMBL" id="NNAY01004807">
    <property type="protein sequence ID" value="OXU17384.1"/>
    <property type="molecule type" value="Genomic_DNA"/>
</dbReference>
<reference evidence="2 3" key="1">
    <citation type="journal article" date="2017" name="Curr. Biol.">
        <title>The Evolution of Venom by Co-option of Single-Copy Genes.</title>
        <authorList>
            <person name="Martinson E.O."/>
            <person name="Mrinalini"/>
            <person name="Kelkar Y.D."/>
            <person name="Chang C.H."/>
            <person name="Werren J.H."/>
        </authorList>
    </citation>
    <scope>NUCLEOTIDE SEQUENCE [LARGE SCALE GENOMIC DNA]</scope>
    <source>
        <strain evidence="2 3">Alberta</strain>
        <tissue evidence="2">Whole body</tissue>
    </source>
</reference>
<dbReference type="AlphaFoldDB" id="A0A232EGB9"/>
<feature type="compositionally biased region" description="Basic and acidic residues" evidence="1">
    <location>
        <begin position="243"/>
        <end position="253"/>
    </location>
</feature>
<evidence type="ECO:0000313" key="3">
    <source>
        <dbReference type="Proteomes" id="UP000215335"/>
    </source>
</evidence>
<evidence type="ECO:0000256" key="1">
    <source>
        <dbReference type="SAM" id="MobiDB-lite"/>
    </source>
</evidence>
<organism evidence="2 3">
    <name type="scientific">Trichomalopsis sarcophagae</name>
    <dbReference type="NCBI Taxonomy" id="543379"/>
    <lineage>
        <taxon>Eukaryota</taxon>
        <taxon>Metazoa</taxon>
        <taxon>Ecdysozoa</taxon>
        <taxon>Arthropoda</taxon>
        <taxon>Hexapoda</taxon>
        <taxon>Insecta</taxon>
        <taxon>Pterygota</taxon>
        <taxon>Neoptera</taxon>
        <taxon>Endopterygota</taxon>
        <taxon>Hymenoptera</taxon>
        <taxon>Apocrita</taxon>
        <taxon>Proctotrupomorpha</taxon>
        <taxon>Chalcidoidea</taxon>
        <taxon>Pteromalidae</taxon>
        <taxon>Pteromalinae</taxon>
        <taxon>Trichomalopsis</taxon>
    </lineage>
</organism>
<sequence length="345" mass="38185">MLFEVVLSGLTQTETTSLRSRAYATLKLLDDNLTKLDIVSARPIGKRRPAKETAKDTATVFSVPLAVSLLFRALMRSLIVAHLLINAIKLLPADVQHLKIAAWKAAKTRGFSSFVTEGRVYNRLKNETRAVPISTEEDLFSGTLKTLENDRLDRSASTTTSSSISKASPSPRRTVERSRQLCGVRSRRRGCDEDGDDYNDDGADFADTDDGDDVGAVAADFRVYGLTPCPFRAGLTRRENGLKIGSRRKDVHAPADPAPSQEPAARMPDIFEAQSLCNGPQIFKKQEFFLEQHLINKYLLSSQAGSSLRAQHTRLDVICGQVVSKRAFRSHDDPDQPWTSKRGHD</sequence>
<gene>
    <name evidence="2" type="ORF">TSAR_006411</name>
</gene>
<evidence type="ECO:0000313" key="2">
    <source>
        <dbReference type="EMBL" id="OXU17384.1"/>
    </source>
</evidence>
<accession>A0A232EGB9</accession>
<name>A0A232EGB9_9HYME</name>
<feature type="region of interest" description="Disordered" evidence="1">
    <location>
        <begin position="151"/>
        <end position="211"/>
    </location>
</feature>
<comment type="caution">
    <text evidence="2">The sequence shown here is derived from an EMBL/GenBank/DDBJ whole genome shotgun (WGS) entry which is preliminary data.</text>
</comment>
<proteinExistence type="predicted"/>
<dbReference type="Proteomes" id="UP000215335">
    <property type="component" value="Unassembled WGS sequence"/>
</dbReference>
<protein>
    <submittedName>
        <fullName evidence="2">Uncharacterized protein</fullName>
    </submittedName>
</protein>
<keyword evidence="3" id="KW-1185">Reference proteome</keyword>